<protein>
    <submittedName>
        <fullName evidence="2">Uncharacterized protein</fullName>
    </submittedName>
</protein>
<reference evidence="2" key="1">
    <citation type="journal article" date="2020" name="Stud. Mycol.">
        <title>101 Dothideomycetes genomes: a test case for predicting lifestyles and emergence of pathogens.</title>
        <authorList>
            <person name="Haridas S."/>
            <person name="Albert R."/>
            <person name="Binder M."/>
            <person name="Bloem J."/>
            <person name="Labutti K."/>
            <person name="Salamov A."/>
            <person name="Andreopoulos B."/>
            <person name="Baker S."/>
            <person name="Barry K."/>
            <person name="Bills G."/>
            <person name="Bluhm B."/>
            <person name="Cannon C."/>
            <person name="Castanera R."/>
            <person name="Culley D."/>
            <person name="Daum C."/>
            <person name="Ezra D."/>
            <person name="Gonzalez J."/>
            <person name="Henrissat B."/>
            <person name="Kuo A."/>
            <person name="Liang C."/>
            <person name="Lipzen A."/>
            <person name="Lutzoni F."/>
            <person name="Magnuson J."/>
            <person name="Mondo S."/>
            <person name="Nolan M."/>
            <person name="Ohm R."/>
            <person name="Pangilinan J."/>
            <person name="Park H.-J."/>
            <person name="Ramirez L."/>
            <person name="Alfaro M."/>
            <person name="Sun H."/>
            <person name="Tritt A."/>
            <person name="Yoshinaga Y."/>
            <person name="Zwiers L.-H."/>
            <person name="Turgeon B."/>
            <person name="Goodwin S."/>
            <person name="Spatafora J."/>
            <person name="Crous P."/>
            <person name="Grigoriev I."/>
        </authorList>
    </citation>
    <scope>NUCLEOTIDE SEQUENCE</scope>
    <source>
        <strain evidence="2">CBS 107.79</strain>
    </source>
</reference>
<feature type="region of interest" description="Disordered" evidence="1">
    <location>
        <begin position="446"/>
        <end position="485"/>
    </location>
</feature>
<feature type="compositionally biased region" description="Basic and acidic residues" evidence="1">
    <location>
        <begin position="652"/>
        <end position="671"/>
    </location>
</feature>
<accession>A0A6A5VLI2</accession>
<proteinExistence type="predicted"/>
<sequence>MLGHPGISAYEFAGAVERHNHEERAWERATEQVSFKHATRRASSSSGKSEWKEDVSLVGAKTSEPQQLQTPVDERTLAQRRRGTFMNHTPRNHEVRLSAKLSHRPTSSEDLGRLYAAYRGSSDENTTTEASWSAQHSSYGSFTVQQGTRGNADAPVELDSREIPLNPLRRAKLTPGKIMHPLPTVPTILPRQRHSQGSSATASIKSSQTGLSKRSLRSFLSRNASLDASLHQRLASFENHRPSTSASNKPKLRAETANSKRRRRQTPYKIPKPIVTELGRHAPLEPLVLHHRREVTGSDVDPLPPHVDIMNELSEAATLLAINEYFDSQENTLKVQQSTELAEHVEPSALKSPPDEAKHVVSPSTPPKNNASDKEDPKDVTPSLPERNPDRLSRINSPATPPPRRTKSASELSVQSDFTSAAKGQYSPYDERFDTVPKILRRVPVPLPLTTSPPSVHVEGGTQAQGRSTSSASGKLAPRIPGHDELANTRLNDFNYFLRMTGPSPPSAEVNGAGKKKKRGLRVIKVRGRKERGMENGKARESEGVKRLPACAQQKTTSFGTRHLEIRIPDKEPASGLTHPDPNEGGGGAPEGMEKPGSGRRDFEAAWTDEMMHPLASPTVERAINPSNTMPSAPRSPLRSPRPSPKSPKAVPVEDHPLLVSRKEQTRGRKLRDLQRVKEKVEEKEALEERVKKLDWLVGELAGALAREAGFEEGLGAEEVLGAWKSLERRGR</sequence>
<evidence type="ECO:0000313" key="2">
    <source>
        <dbReference type="EMBL" id="KAF1977735.1"/>
    </source>
</evidence>
<dbReference type="OrthoDB" id="3675887at2759"/>
<feature type="compositionally biased region" description="Polar residues" evidence="1">
    <location>
        <begin position="409"/>
        <end position="419"/>
    </location>
</feature>
<dbReference type="Proteomes" id="UP000800036">
    <property type="component" value="Unassembled WGS sequence"/>
</dbReference>
<dbReference type="EMBL" id="ML976662">
    <property type="protein sequence ID" value="KAF1977735.1"/>
    <property type="molecule type" value="Genomic_DNA"/>
</dbReference>
<feature type="compositionally biased region" description="Polar residues" evidence="1">
    <location>
        <begin position="462"/>
        <end position="473"/>
    </location>
</feature>
<feature type="region of interest" description="Disordered" evidence="1">
    <location>
        <begin position="238"/>
        <end position="270"/>
    </location>
</feature>
<feature type="compositionally biased region" description="Basic and acidic residues" evidence="1">
    <location>
        <begin position="592"/>
        <end position="604"/>
    </location>
</feature>
<organism evidence="2 3">
    <name type="scientific">Bimuria novae-zelandiae CBS 107.79</name>
    <dbReference type="NCBI Taxonomy" id="1447943"/>
    <lineage>
        <taxon>Eukaryota</taxon>
        <taxon>Fungi</taxon>
        <taxon>Dikarya</taxon>
        <taxon>Ascomycota</taxon>
        <taxon>Pezizomycotina</taxon>
        <taxon>Dothideomycetes</taxon>
        <taxon>Pleosporomycetidae</taxon>
        <taxon>Pleosporales</taxon>
        <taxon>Massarineae</taxon>
        <taxon>Didymosphaeriaceae</taxon>
        <taxon>Bimuria</taxon>
    </lineage>
</organism>
<feature type="region of interest" description="Disordered" evidence="1">
    <location>
        <begin position="337"/>
        <end position="429"/>
    </location>
</feature>
<name>A0A6A5VLI2_9PLEO</name>
<evidence type="ECO:0000256" key="1">
    <source>
        <dbReference type="SAM" id="MobiDB-lite"/>
    </source>
</evidence>
<feature type="region of interest" description="Disordered" evidence="1">
    <location>
        <begin position="27"/>
        <end position="53"/>
    </location>
</feature>
<dbReference type="AlphaFoldDB" id="A0A6A5VLI2"/>
<gene>
    <name evidence="2" type="ORF">BU23DRAFT_657110</name>
</gene>
<feature type="compositionally biased region" description="Polar residues" evidence="1">
    <location>
        <begin position="195"/>
        <end position="210"/>
    </location>
</feature>
<evidence type="ECO:0000313" key="3">
    <source>
        <dbReference type="Proteomes" id="UP000800036"/>
    </source>
</evidence>
<keyword evidence="3" id="KW-1185">Reference proteome</keyword>
<feature type="region of interest" description="Disordered" evidence="1">
    <location>
        <begin position="566"/>
        <end position="671"/>
    </location>
</feature>
<feature type="region of interest" description="Disordered" evidence="1">
    <location>
        <begin position="177"/>
        <end position="213"/>
    </location>
</feature>